<accession>A0A818NVM1</accession>
<evidence type="ECO:0000313" key="1">
    <source>
        <dbReference type="EMBL" id="CAF3601481.1"/>
    </source>
</evidence>
<reference evidence="2" key="1">
    <citation type="submission" date="2021-02" db="EMBL/GenBank/DDBJ databases">
        <authorList>
            <person name="Nowell W R."/>
        </authorList>
    </citation>
    <scope>NUCLEOTIDE SEQUENCE</scope>
</reference>
<dbReference type="Proteomes" id="UP000663869">
    <property type="component" value="Unassembled WGS sequence"/>
</dbReference>
<protein>
    <submittedName>
        <fullName evidence="2">Uncharacterized protein</fullName>
    </submittedName>
</protein>
<comment type="caution">
    <text evidence="2">The sequence shown here is derived from an EMBL/GenBank/DDBJ whole genome shotgun (WGS) entry which is preliminary data.</text>
</comment>
<dbReference type="Proteomes" id="UP000663862">
    <property type="component" value="Unassembled WGS sequence"/>
</dbReference>
<evidence type="ECO:0000313" key="3">
    <source>
        <dbReference type="EMBL" id="CAF4128196.1"/>
    </source>
</evidence>
<evidence type="ECO:0000313" key="5">
    <source>
        <dbReference type="Proteomes" id="UP000663833"/>
    </source>
</evidence>
<name>A0A818NVM1_9BILA</name>
<dbReference type="Proteomes" id="UP000663851">
    <property type="component" value="Unassembled WGS sequence"/>
</dbReference>
<dbReference type="EMBL" id="CAJNYU010002792">
    <property type="protein sequence ID" value="CAF3601481.1"/>
    <property type="molecule type" value="Genomic_DNA"/>
</dbReference>
<dbReference type="EMBL" id="CAJOBQ010001677">
    <property type="protein sequence ID" value="CAF4507114.1"/>
    <property type="molecule type" value="Genomic_DNA"/>
</dbReference>
<dbReference type="EMBL" id="CAJNYD010004603">
    <property type="protein sequence ID" value="CAF3611067.1"/>
    <property type="molecule type" value="Genomic_DNA"/>
</dbReference>
<dbReference type="EMBL" id="CAJOBO010000098">
    <property type="protein sequence ID" value="CAF4128196.1"/>
    <property type="molecule type" value="Genomic_DNA"/>
</dbReference>
<dbReference type="Proteomes" id="UP000663833">
    <property type="component" value="Unassembled WGS sequence"/>
</dbReference>
<dbReference type="AlphaFoldDB" id="A0A818NVM1"/>
<organism evidence="2 5">
    <name type="scientific">Rotaria socialis</name>
    <dbReference type="NCBI Taxonomy" id="392032"/>
    <lineage>
        <taxon>Eukaryota</taxon>
        <taxon>Metazoa</taxon>
        <taxon>Spiralia</taxon>
        <taxon>Gnathifera</taxon>
        <taxon>Rotifera</taxon>
        <taxon>Eurotatoria</taxon>
        <taxon>Bdelloidea</taxon>
        <taxon>Philodinida</taxon>
        <taxon>Philodinidae</taxon>
        <taxon>Rotaria</taxon>
    </lineage>
</organism>
<evidence type="ECO:0000313" key="4">
    <source>
        <dbReference type="EMBL" id="CAF4507114.1"/>
    </source>
</evidence>
<gene>
    <name evidence="1" type="ORF">FME351_LOCUS21976</name>
    <name evidence="3" type="ORF">HFQ381_LOCUS2865</name>
    <name evidence="2" type="ORF">LUA448_LOCUS30929</name>
    <name evidence="4" type="ORF">TSG867_LOCUS21567</name>
</gene>
<evidence type="ECO:0000313" key="2">
    <source>
        <dbReference type="EMBL" id="CAF3611067.1"/>
    </source>
</evidence>
<proteinExistence type="predicted"/>
<sequence length="292" mass="33027">MERCSFEEMNELIRSSSHSVTPAVIDCSKTDHAIRNTMNKCHESTLDNIRDQFHIFSDRLAHVEQSKFTRTFINNDSRPAPSRSVQIENSTAMWSENLQAQEEISRLKLELAIVRSQINNNQSTSHSIQPLPLMSTQTLNYYSLIPPTHVLTNQLPHSHRRSSTSKPIQNLVSDDHINSSQVRKPTEIITPNVIRSSRLLILPTILVSSLPSSSQDISPQFSTTSQSQHPTSINNAQLLQQYSSISTQNDSTNTSFDQTTSSTVHQQKCTINTTTCSTYIFTNRSNTIYKYN</sequence>